<dbReference type="Proteomes" id="UP000187408">
    <property type="component" value="Unassembled WGS sequence"/>
</dbReference>
<reference evidence="2 3" key="1">
    <citation type="submission" date="2016-10" db="EMBL/GenBank/DDBJ databases">
        <title>Genome sequence of a sulfur-reducing bacterium Desulfurobacterium indicum K6013.</title>
        <authorList>
            <person name="Cao J."/>
            <person name="Shao Z."/>
            <person name="Alain K."/>
            <person name="Jebbar M."/>
        </authorList>
    </citation>
    <scope>NUCLEOTIDE SEQUENCE [LARGE SCALE GENOMIC DNA]</scope>
    <source>
        <strain evidence="2 3">K6013</strain>
    </source>
</reference>
<sequence>MIESDIKEEKKKVIQRLKRIEGQIRGLQRMIEEGEHCEDVLIQLSAVKSAIESLSVAVMGSYLKHCFVKEGIIHPGKKRELEEALKVLKRLK</sequence>
<dbReference type="EMBL" id="MOEN01000006">
    <property type="protein sequence ID" value="OMH40936.1"/>
    <property type="molecule type" value="Genomic_DNA"/>
</dbReference>
<dbReference type="PANTHER" id="PTHR33677:SF5">
    <property type="entry name" value="TRANSCRIPTIONAL REPRESSOR FRMR"/>
    <property type="match status" value="1"/>
</dbReference>
<evidence type="ECO:0000313" key="2">
    <source>
        <dbReference type="EMBL" id="OMH40936.1"/>
    </source>
</evidence>
<dbReference type="InterPro" id="IPR003735">
    <property type="entry name" value="Metal_Tscrpt_repr"/>
</dbReference>
<comment type="caution">
    <text evidence="2">The sequence shown here is derived from an EMBL/GenBank/DDBJ whole genome shotgun (WGS) entry which is preliminary data.</text>
</comment>
<protein>
    <recommendedName>
        <fullName evidence="4">Transcriptional regulator</fullName>
    </recommendedName>
</protein>
<dbReference type="Pfam" id="PF02583">
    <property type="entry name" value="Trns_repr_metal"/>
    <property type="match status" value="1"/>
</dbReference>
<dbReference type="GO" id="GO:0046872">
    <property type="term" value="F:metal ion binding"/>
    <property type="evidence" value="ECO:0007669"/>
    <property type="project" value="InterPro"/>
</dbReference>
<evidence type="ECO:0000256" key="1">
    <source>
        <dbReference type="ARBA" id="ARBA00005260"/>
    </source>
</evidence>
<evidence type="ECO:0000313" key="3">
    <source>
        <dbReference type="Proteomes" id="UP000187408"/>
    </source>
</evidence>
<dbReference type="GO" id="GO:0003677">
    <property type="term" value="F:DNA binding"/>
    <property type="evidence" value="ECO:0007669"/>
    <property type="project" value="InterPro"/>
</dbReference>
<keyword evidence="3" id="KW-1185">Reference proteome</keyword>
<gene>
    <name evidence="2" type="ORF">BLW93_02515</name>
</gene>
<dbReference type="GO" id="GO:0045892">
    <property type="term" value="P:negative regulation of DNA-templated transcription"/>
    <property type="evidence" value="ECO:0007669"/>
    <property type="project" value="UniProtKB-ARBA"/>
</dbReference>
<dbReference type="AlphaFoldDB" id="A0A1R1MME2"/>
<name>A0A1R1MME2_9BACT</name>
<proteinExistence type="inferred from homology"/>
<evidence type="ECO:0008006" key="4">
    <source>
        <dbReference type="Google" id="ProtNLM"/>
    </source>
</evidence>
<dbReference type="STRING" id="1914305.BLW93_02515"/>
<comment type="similarity">
    <text evidence="1">Belongs to the FrmR/RcnR family.</text>
</comment>
<dbReference type="OrthoDB" id="9811244at2"/>
<dbReference type="RefSeq" id="WP_076712546.1">
    <property type="nucleotide sequence ID" value="NZ_MOEN01000006.1"/>
</dbReference>
<dbReference type="InterPro" id="IPR038390">
    <property type="entry name" value="Metal_Tscrpt_repr_sf"/>
</dbReference>
<dbReference type="PANTHER" id="PTHR33677">
    <property type="entry name" value="TRANSCRIPTIONAL REPRESSOR FRMR-RELATED"/>
    <property type="match status" value="1"/>
</dbReference>
<organism evidence="2 3">
    <name type="scientific">Desulfurobacterium indicum</name>
    <dbReference type="NCBI Taxonomy" id="1914305"/>
    <lineage>
        <taxon>Bacteria</taxon>
        <taxon>Pseudomonadati</taxon>
        <taxon>Aquificota</taxon>
        <taxon>Aquificia</taxon>
        <taxon>Desulfurobacteriales</taxon>
        <taxon>Desulfurobacteriaceae</taxon>
        <taxon>Desulfurobacterium</taxon>
    </lineage>
</organism>
<dbReference type="Gene3D" id="1.20.58.1000">
    <property type="entry name" value="Metal-sensitive repressor, helix protomer"/>
    <property type="match status" value="1"/>
</dbReference>
<dbReference type="CDD" id="cd10148">
    <property type="entry name" value="CsoR-like_DUF156"/>
    <property type="match status" value="1"/>
</dbReference>
<accession>A0A1R1MME2</accession>